<organism evidence="4 5">
    <name type="scientific">Micractinium conductrix</name>
    <dbReference type="NCBI Taxonomy" id="554055"/>
    <lineage>
        <taxon>Eukaryota</taxon>
        <taxon>Viridiplantae</taxon>
        <taxon>Chlorophyta</taxon>
        <taxon>core chlorophytes</taxon>
        <taxon>Trebouxiophyceae</taxon>
        <taxon>Chlorellales</taxon>
        <taxon>Chlorellaceae</taxon>
        <taxon>Chlorella clade</taxon>
        <taxon>Micractinium</taxon>
    </lineage>
</organism>
<sequence length="240" mass="24230">MLRTTSAAALLALLACAAAAGIAAARPLLGRRLTQDGAGVMTTWNVDWDVDYVPYPLVEAQCGDLITFRWDGRRPQTVAVIEAADGSAALANCRDAAPRTEPVPVGEYTEELLVDGTFYFVEPDNCELGQALIVRVNCAGPSLNPNAAASPAPAPSATTPAVAPAVAAAPVPAEDVPAPAPAAAEEVPAPAPAKAAPQPAPTKATPAKPVYTKPLPTKLAPAKAAPATAAVPAKPAPTKA</sequence>
<feature type="chain" id="PRO_5015085647" evidence="2">
    <location>
        <begin position="26"/>
        <end position="240"/>
    </location>
</feature>
<feature type="region of interest" description="Disordered" evidence="1">
    <location>
        <begin position="175"/>
        <end position="240"/>
    </location>
</feature>
<reference evidence="4 5" key="1">
    <citation type="journal article" date="2018" name="Plant J.">
        <title>Genome sequences of Chlorella sorokiniana UTEX 1602 and Micractinium conductrix SAG 241.80: implications to maltose excretion by a green alga.</title>
        <authorList>
            <person name="Arriola M.B."/>
            <person name="Velmurugan N."/>
            <person name="Zhang Y."/>
            <person name="Plunkett M.H."/>
            <person name="Hondzo H."/>
            <person name="Barney B.M."/>
        </authorList>
    </citation>
    <scope>NUCLEOTIDE SEQUENCE [LARGE SCALE GENOMIC DNA]</scope>
    <source>
        <strain evidence="4 5">SAG 241.80</strain>
    </source>
</reference>
<proteinExistence type="predicted"/>
<name>A0A2P6UZX3_9CHLO</name>
<dbReference type="SUPFAM" id="SSF49503">
    <property type="entry name" value="Cupredoxins"/>
    <property type="match status" value="1"/>
</dbReference>
<dbReference type="EMBL" id="LHPF02000062">
    <property type="protein sequence ID" value="PSC67372.1"/>
    <property type="molecule type" value="Genomic_DNA"/>
</dbReference>
<dbReference type="EMBL" id="LHPF02000062">
    <property type="protein sequence ID" value="PSC67373.1"/>
    <property type="molecule type" value="Genomic_DNA"/>
</dbReference>
<accession>A0A2P6UZX3</accession>
<evidence type="ECO:0000313" key="5">
    <source>
        <dbReference type="Proteomes" id="UP000239649"/>
    </source>
</evidence>
<evidence type="ECO:0000256" key="2">
    <source>
        <dbReference type="SAM" id="SignalP"/>
    </source>
</evidence>
<evidence type="ECO:0000256" key="1">
    <source>
        <dbReference type="SAM" id="MobiDB-lite"/>
    </source>
</evidence>
<dbReference type="STRING" id="554055.A0A2P6UZX3"/>
<dbReference type="OrthoDB" id="10493852at2759"/>
<feature type="signal peptide" evidence="2">
    <location>
        <begin position="1"/>
        <end position="25"/>
    </location>
</feature>
<comment type="caution">
    <text evidence="4">The sequence shown here is derived from an EMBL/GenBank/DDBJ whole genome shotgun (WGS) entry which is preliminary data.</text>
</comment>
<keyword evidence="2" id="KW-0732">Signal</keyword>
<dbReference type="PROSITE" id="PS51257">
    <property type="entry name" value="PROKAR_LIPOPROTEIN"/>
    <property type="match status" value="1"/>
</dbReference>
<gene>
    <name evidence="4" type="ORF">C2E20_8938</name>
</gene>
<dbReference type="InterPro" id="IPR008972">
    <property type="entry name" value="Cupredoxin"/>
</dbReference>
<protein>
    <submittedName>
        <fullName evidence="4">Secretin isoform A</fullName>
    </submittedName>
    <submittedName>
        <fullName evidence="3">Secretin isoform B</fullName>
    </submittedName>
</protein>
<dbReference type="AlphaFoldDB" id="A0A2P6UZX3"/>
<keyword evidence="5" id="KW-1185">Reference proteome</keyword>
<evidence type="ECO:0000313" key="4">
    <source>
        <dbReference type="EMBL" id="PSC67373.1"/>
    </source>
</evidence>
<dbReference type="Proteomes" id="UP000239649">
    <property type="component" value="Unassembled WGS sequence"/>
</dbReference>
<evidence type="ECO:0000313" key="3">
    <source>
        <dbReference type="EMBL" id="PSC67372.1"/>
    </source>
</evidence>
<reference evidence="4" key="2">
    <citation type="submission" date="2018-02" db="EMBL/GenBank/DDBJ databases">
        <authorList>
            <person name="Cohen D.B."/>
            <person name="Kent A.D."/>
        </authorList>
    </citation>
    <scope>NUCLEOTIDE SEQUENCE</scope>
    <source>
        <strain evidence="4">SAG 241.80</strain>
    </source>
</reference>